<dbReference type="PANTHER" id="PTHR43316">
    <property type="entry name" value="HYDROLASE, HALOACID DELAHOGENASE-RELATED"/>
    <property type="match status" value="1"/>
</dbReference>
<dbReference type="AlphaFoldDB" id="A0A4R0Z3R3"/>
<sequence>MARRPAHQIRAVVFDAYGTLVEITDRRRPFKQLLEQLPRESTFRQAFAQTVMSEPMDLEAAAIRFGIPLSPKTLDQLHHDLDCELASIRPFSDVIDCLHALKQRGVKLAVCSNLAKPYAIPVQRLIPMAWDAISWSFEVGAIKPHEDIYASACQQLGVSPCEALMVGDSEDEDYVGPLRFGMQAMRLRRGSLSLTLDTINSLSELPNLVR</sequence>
<dbReference type="Proteomes" id="UP000291822">
    <property type="component" value="Unassembled WGS sequence"/>
</dbReference>
<dbReference type="Gene3D" id="3.40.50.1000">
    <property type="entry name" value="HAD superfamily/HAD-like"/>
    <property type="match status" value="1"/>
</dbReference>
<dbReference type="InterPro" id="IPR023214">
    <property type="entry name" value="HAD_sf"/>
</dbReference>
<keyword evidence="3" id="KW-1185">Reference proteome</keyword>
<dbReference type="InterPro" id="IPR036412">
    <property type="entry name" value="HAD-like_sf"/>
</dbReference>
<dbReference type="SFLD" id="SFLDG01129">
    <property type="entry name" value="C1.5:_HAD__Beta-PGM__Phosphata"/>
    <property type="match status" value="1"/>
</dbReference>
<dbReference type="SUPFAM" id="SSF56784">
    <property type="entry name" value="HAD-like"/>
    <property type="match status" value="1"/>
</dbReference>
<evidence type="ECO:0000313" key="3">
    <source>
        <dbReference type="Proteomes" id="UP000291822"/>
    </source>
</evidence>
<name>A0A4R0Z3R3_9GAMM</name>
<dbReference type="Pfam" id="PF00702">
    <property type="entry name" value="Hydrolase"/>
    <property type="match status" value="1"/>
</dbReference>
<gene>
    <name evidence="2" type="ORF">EZM97_06795</name>
</gene>
<reference evidence="2 3" key="1">
    <citation type="submission" date="2019-02" db="EMBL/GenBank/DDBJ databases">
        <title>Dyella amyloliquefaciens sp. nov., isolated from forest soil.</title>
        <authorList>
            <person name="Gao Z.-H."/>
            <person name="Qiu L.-H."/>
        </authorList>
    </citation>
    <scope>NUCLEOTIDE SEQUENCE [LARGE SCALE GENOMIC DNA]</scope>
    <source>
        <strain evidence="2 3">KACC 12747</strain>
    </source>
</reference>
<keyword evidence="1 2" id="KW-0378">Hydrolase</keyword>
<dbReference type="EMBL" id="SJTG01000001">
    <property type="protein sequence ID" value="TCI13010.1"/>
    <property type="molecule type" value="Genomic_DNA"/>
</dbReference>
<comment type="caution">
    <text evidence="2">The sequence shown here is derived from an EMBL/GenBank/DDBJ whole genome shotgun (WGS) entry which is preliminary data.</text>
</comment>
<accession>A0A4R0Z3R3</accession>
<proteinExistence type="predicted"/>
<dbReference type="PANTHER" id="PTHR43316:SF3">
    <property type="entry name" value="HALOACID DEHALOGENASE, TYPE II (AFU_ORTHOLOGUE AFUA_2G07750)-RELATED"/>
    <property type="match status" value="1"/>
</dbReference>
<protein>
    <submittedName>
        <fullName evidence="2">HAD family hydrolase</fullName>
    </submittedName>
</protein>
<dbReference type="RefSeq" id="WP_131150207.1">
    <property type="nucleotide sequence ID" value="NZ_SJTG01000001.1"/>
</dbReference>
<evidence type="ECO:0000256" key="1">
    <source>
        <dbReference type="ARBA" id="ARBA00022801"/>
    </source>
</evidence>
<dbReference type="GO" id="GO:0016787">
    <property type="term" value="F:hydrolase activity"/>
    <property type="evidence" value="ECO:0007669"/>
    <property type="project" value="UniProtKB-KW"/>
</dbReference>
<evidence type="ECO:0000313" key="2">
    <source>
        <dbReference type="EMBL" id="TCI13010.1"/>
    </source>
</evidence>
<dbReference type="NCBIfam" id="TIGR01549">
    <property type="entry name" value="HAD-SF-IA-v1"/>
    <property type="match status" value="1"/>
</dbReference>
<dbReference type="InterPro" id="IPR051540">
    <property type="entry name" value="S-2-haloacid_dehalogenase"/>
</dbReference>
<dbReference type="InterPro" id="IPR006439">
    <property type="entry name" value="HAD-SF_hydro_IA"/>
</dbReference>
<organism evidence="2 3">
    <name type="scientific">Dyella soli</name>
    <dbReference type="NCBI Taxonomy" id="522319"/>
    <lineage>
        <taxon>Bacteria</taxon>
        <taxon>Pseudomonadati</taxon>
        <taxon>Pseudomonadota</taxon>
        <taxon>Gammaproteobacteria</taxon>
        <taxon>Lysobacterales</taxon>
        <taxon>Rhodanobacteraceae</taxon>
        <taxon>Dyella</taxon>
    </lineage>
</organism>
<dbReference type="SFLD" id="SFLDS00003">
    <property type="entry name" value="Haloacid_Dehalogenase"/>
    <property type="match status" value="1"/>
</dbReference>